<dbReference type="InterPro" id="IPR006935">
    <property type="entry name" value="Helicase/UvrB_N"/>
</dbReference>
<organism evidence="6">
    <name type="scientific">viral metagenome</name>
    <dbReference type="NCBI Taxonomy" id="1070528"/>
    <lineage>
        <taxon>unclassified sequences</taxon>
        <taxon>metagenomes</taxon>
        <taxon>organismal metagenomes</taxon>
    </lineage>
</organism>
<dbReference type="EMBL" id="MN739709">
    <property type="protein sequence ID" value="QHT22402.1"/>
    <property type="molecule type" value="Genomic_DNA"/>
</dbReference>
<dbReference type="PROSITE" id="PS51192">
    <property type="entry name" value="HELICASE_ATP_BIND_1"/>
    <property type="match status" value="1"/>
</dbReference>
<dbReference type="InterPro" id="IPR050615">
    <property type="entry name" value="ATP-dep_DNA_Helicase"/>
</dbReference>
<dbReference type="Gene3D" id="3.40.50.300">
    <property type="entry name" value="P-loop containing nucleotide triphosphate hydrolases"/>
    <property type="match status" value="2"/>
</dbReference>
<dbReference type="Pfam" id="PF04851">
    <property type="entry name" value="ResIII"/>
    <property type="match status" value="1"/>
</dbReference>
<keyword evidence="3" id="KW-0347">Helicase</keyword>
<sequence length="427" mass="49354">MSIKINIDSLNDDMREKIYEELKIELENNKYNQFAPKKEIYPFNIVNDDIYLPFAYSITNLSLKRRERNMFSEMKVKFEGVLRPEQEEVKKESLTYLSKLGSIIVSLGTGMGKTITSINLACNIKLKTLVIVNKIVLINQWEESIRRFCPSAIITKITNKTTSIEDSDFLIINAMNIEKKPKKFFNDIGLCIVDELHNIMAESLSKSLFYVSPRYLIGLSATPYRTDGLQPLIDFYFGVNKIVRLLKREHTVYKVKTGFKPKVELAENGKINWGALINEQCLNADRNELIIKIVKKFHMRNILIMSKRIEQSEYIYSRLLEEKENVTNLIGKKQDFDKEARILVATVTKTGTGFDHPKLDCLILASDLESYFVQILGRVLRKPDVKPLVFDLVDENPILEKHFKTRKSTYLDIGGKIVDFNKVFPDI</sequence>
<keyword evidence="2" id="KW-0378">Hydrolase</keyword>
<dbReference type="GO" id="GO:0004386">
    <property type="term" value="F:helicase activity"/>
    <property type="evidence" value="ECO:0007669"/>
    <property type="project" value="UniProtKB-KW"/>
</dbReference>
<dbReference type="InterPro" id="IPR027417">
    <property type="entry name" value="P-loop_NTPase"/>
</dbReference>
<evidence type="ECO:0000256" key="2">
    <source>
        <dbReference type="ARBA" id="ARBA00022801"/>
    </source>
</evidence>
<dbReference type="PANTHER" id="PTHR11274:SF0">
    <property type="entry name" value="GENERAL TRANSCRIPTION AND DNA REPAIR FACTOR IIH HELICASE SUBUNIT XPB"/>
    <property type="match status" value="1"/>
</dbReference>
<dbReference type="GO" id="GO:0016787">
    <property type="term" value="F:hydrolase activity"/>
    <property type="evidence" value="ECO:0007669"/>
    <property type="project" value="UniProtKB-KW"/>
</dbReference>
<evidence type="ECO:0000313" key="6">
    <source>
        <dbReference type="EMBL" id="QHT22402.1"/>
    </source>
</evidence>
<dbReference type="GO" id="GO:0005524">
    <property type="term" value="F:ATP binding"/>
    <property type="evidence" value="ECO:0007669"/>
    <property type="project" value="UniProtKB-KW"/>
</dbReference>
<dbReference type="SMART" id="SM00487">
    <property type="entry name" value="DEXDc"/>
    <property type="match status" value="1"/>
</dbReference>
<protein>
    <recommendedName>
        <fullName evidence="5">Helicase ATP-binding domain-containing protein</fullName>
    </recommendedName>
</protein>
<dbReference type="PANTHER" id="PTHR11274">
    <property type="entry name" value="RAD25/XP-B DNA REPAIR HELICASE"/>
    <property type="match status" value="1"/>
</dbReference>
<dbReference type="SUPFAM" id="SSF52540">
    <property type="entry name" value="P-loop containing nucleoside triphosphate hydrolases"/>
    <property type="match status" value="2"/>
</dbReference>
<evidence type="ECO:0000259" key="5">
    <source>
        <dbReference type="PROSITE" id="PS51192"/>
    </source>
</evidence>
<dbReference type="GO" id="GO:0003677">
    <property type="term" value="F:DNA binding"/>
    <property type="evidence" value="ECO:0007669"/>
    <property type="project" value="InterPro"/>
</dbReference>
<name>A0A6C0E114_9ZZZZ</name>
<accession>A0A6C0E114</accession>
<keyword evidence="1" id="KW-0547">Nucleotide-binding</keyword>
<evidence type="ECO:0000256" key="1">
    <source>
        <dbReference type="ARBA" id="ARBA00022741"/>
    </source>
</evidence>
<evidence type="ECO:0000256" key="3">
    <source>
        <dbReference type="ARBA" id="ARBA00022806"/>
    </source>
</evidence>
<dbReference type="InterPro" id="IPR014001">
    <property type="entry name" value="Helicase_ATP-bd"/>
</dbReference>
<feature type="domain" description="Helicase ATP-binding" evidence="5">
    <location>
        <begin position="94"/>
        <end position="241"/>
    </location>
</feature>
<reference evidence="6" key="1">
    <citation type="journal article" date="2020" name="Nature">
        <title>Giant virus diversity and host interactions through global metagenomics.</title>
        <authorList>
            <person name="Schulz F."/>
            <person name="Roux S."/>
            <person name="Paez-Espino D."/>
            <person name="Jungbluth S."/>
            <person name="Walsh D.A."/>
            <person name="Denef V.J."/>
            <person name="McMahon K.D."/>
            <person name="Konstantinidis K.T."/>
            <person name="Eloe-Fadrosh E.A."/>
            <person name="Kyrpides N.C."/>
            <person name="Woyke T."/>
        </authorList>
    </citation>
    <scope>NUCLEOTIDE SEQUENCE</scope>
    <source>
        <strain evidence="6">GVMAG-M-3300023179-111</strain>
    </source>
</reference>
<dbReference type="AlphaFoldDB" id="A0A6C0E114"/>
<proteinExistence type="predicted"/>
<keyword evidence="4" id="KW-0067">ATP-binding</keyword>
<evidence type="ECO:0000256" key="4">
    <source>
        <dbReference type="ARBA" id="ARBA00022840"/>
    </source>
</evidence>